<evidence type="ECO:0000313" key="1">
    <source>
        <dbReference type="EMBL" id="SHK13188.1"/>
    </source>
</evidence>
<dbReference type="STRING" id="1830138.SAMN05443507_1094"/>
<evidence type="ECO:0000313" key="2">
    <source>
        <dbReference type="Proteomes" id="UP000184016"/>
    </source>
</evidence>
<dbReference type="OrthoDB" id="2371440at2"/>
<proteinExistence type="predicted"/>
<organism evidence="1 2">
    <name type="scientific">Alicyclobacillus tolerans</name>
    <dbReference type="NCBI Taxonomy" id="90970"/>
    <lineage>
        <taxon>Bacteria</taxon>
        <taxon>Bacillati</taxon>
        <taxon>Bacillota</taxon>
        <taxon>Bacilli</taxon>
        <taxon>Bacillales</taxon>
        <taxon>Alicyclobacillaceae</taxon>
        <taxon>Alicyclobacillus</taxon>
    </lineage>
</organism>
<dbReference type="AlphaFoldDB" id="A0A1M6PZ27"/>
<protein>
    <submittedName>
        <fullName evidence="1">YheC/D like ATP-grasp</fullName>
    </submittedName>
</protein>
<name>A0A1M6PZ27_9BACL</name>
<dbReference type="Proteomes" id="UP000184016">
    <property type="component" value="Unassembled WGS sequence"/>
</dbReference>
<gene>
    <name evidence="1" type="ORF">SAMN05443507_1094</name>
</gene>
<dbReference type="InterPro" id="IPR026838">
    <property type="entry name" value="YheC/D"/>
</dbReference>
<dbReference type="Pfam" id="PF14398">
    <property type="entry name" value="ATPgrasp_YheCD"/>
    <property type="match status" value="1"/>
</dbReference>
<dbReference type="RefSeq" id="WP_072873742.1">
    <property type="nucleotide sequence ID" value="NZ_FRAF01000009.1"/>
</dbReference>
<accession>A0A1M6PZ27</accession>
<dbReference type="SUPFAM" id="SSF56059">
    <property type="entry name" value="Glutathione synthetase ATP-binding domain-like"/>
    <property type="match status" value="1"/>
</dbReference>
<dbReference type="Gene3D" id="3.30.470.20">
    <property type="entry name" value="ATP-grasp fold, B domain"/>
    <property type="match status" value="1"/>
</dbReference>
<reference evidence="2" key="1">
    <citation type="submission" date="2016-11" db="EMBL/GenBank/DDBJ databases">
        <authorList>
            <person name="Varghese N."/>
            <person name="Submissions S."/>
        </authorList>
    </citation>
    <scope>NUCLEOTIDE SEQUENCE [LARGE SCALE GENOMIC DNA]</scope>
    <source>
        <strain evidence="2">USBA-503</strain>
    </source>
</reference>
<sequence>MLIVITGQVPNPYMHPRRALAYQFLSDEASREEKELFFLKPDHSMNGQNRSKFWMLSGQENLAIDDHSLQALHPVFYDFMYLSDLRLARSSYRDLLQDIRSRNFPLFNPEMPGKEKIFRFLSESAPLSEQLPMTIFDVTPKKVLRLLKDMPELWLKPVHGSGGRNSVFVQYLGHDDFHIVTEQFCGQQMDSMVNRYQLESLLRLAVQERRYLAQAHVPLLKTENQCTADLRITLVRNRQGDWEVVASTGRTSRAHSLFTNYHAGGKAVSLTYPSTEAKVWLQSVGMTLDDVYRAQQFASHVAQRLQTNLPHLGVLGMDIGQTKSGSQYVYDCNGRPGRDILNDLELERYMRSVVGFACWLQEKFYSEASQNNAQSSRILMAFKRDSQDCLRIEKL</sequence>
<dbReference type="EMBL" id="FRAF01000009">
    <property type="protein sequence ID" value="SHK13188.1"/>
    <property type="molecule type" value="Genomic_DNA"/>
</dbReference>
<keyword evidence="2" id="KW-1185">Reference proteome</keyword>